<feature type="domain" description="PPE" evidence="3">
    <location>
        <begin position="4"/>
        <end position="166"/>
    </location>
</feature>
<reference evidence="5 6" key="1">
    <citation type="submission" date="2021-05" db="EMBL/GenBank/DDBJ databases">
        <title>Mycobacterium acidophilum sp. nov., an extremely acid-tolerant member of the genus Mycobacterium.</title>
        <authorList>
            <person name="Xia J."/>
        </authorList>
    </citation>
    <scope>NUCLEOTIDE SEQUENCE [LARGE SCALE GENOMIC DNA]</scope>
    <source>
        <strain evidence="5 6">M1</strain>
    </source>
</reference>
<proteinExistence type="inferred from homology"/>
<dbReference type="Pfam" id="PF12484">
    <property type="entry name" value="PPE-SVP"/>
    <property type="match status" value="1"/>
</dbReference>
<dbReference type="InterPro" id="IPR038332">
    <property type="entry name" value="PPE_sf"/>
</dbReference>
<dbReference type="EMBL" id="JAHCLR010000003">
    <property type="protein sequence ID" value="MBS9532431.1"/>
    <property type="molecule type" value="Genomic_DNA"/>
</dbReference>
<dbReference type="PANTHER" id="PTHR46766:SF1">
    <property type="entry name" value="GLUTAMINE-RICH PROTEIN 2"/>
    <property type="match status" value="1"/>
</dbReference>
<dbReference type="Gene3D" id="1.20.1260.20">
    <property type="entry name" value="PPE superfamily"/>
    <property type="match status" value="1"/>
</dbReference>
<sequence length="412" mass="40674">MFEFGMLPPEVSSARMYTGPGPGPLMAAGAAWSALAGELNSFAQGYATTIAQLLSDGWAGPASAAMAAAAAPYTDWAVTTSGYADRAAGQARAAAAAFEAAHATITPPAAVSANRALLAQLIATNMLGHNTVRIAATEAAYDAMWAHNARTMHRYAAAAASATQLPAFEQPPQEVNPAGAAAAAATVAANSGTAHPQTLAHLLAAVPQHLSAASTGATAQGGIPIPQSWLTGLKDLGTVQGPVDTWLFTNIRNVGAIGDVIVAPIRILSDGTLYSASAGLTGTTAPAGAGAVAPTMLAGSSAAAGTAVGGRAVLASVGEATAVGQLSAPQTWAQLTPVAAVNDQWLPIGPKGAWEEAAPRSVGRGAAGLAPMAGAAGAAGAAKARKPSRPTVSAILQTPPPRYSVPRHTAGG</sequence>
<dbReference type="SUPFAM" id="SSF140459">
    <property type="entry name" value="PE/PPE dimer-like"/>
    <property type="match status" value="1"/>
</dbReference>
<organism evidence="5 6">
    <name type="scientific">Mycolicibacter acidiphilus</name>
    <dbReference type="NCBI Taxonomy" id="2835306"/>
    <lineage>
        <taxon>Bacteria</taxon>
        <taxon>Bacillati</taxon>
        <taxon>Actinomycetota</taxon>
        <taxon>Actinomycetes</taxon>
        <taxon>Mycobacteriales</taxon>
        <taxon>Mycobacteriaceae</taxon>
        <taxon>Mycolicibacter</taxon>
    </lineage>
</organism>
<feature type="domain" description="PPE family C-terminal" evidence="4">
    <location>
        <begin position="315"/>
        <end position="392"/>
    </location>
</feature>
<keyword evidence="6" id="KW-1185">Reference proteome</keyword>
<name>A0ABS5RG37_9MYCO</name>
<evidence type="ECO:0000259" key="3">
    <source>
        <dbReference type="Pfam" id="PF00823"/>
    </source>
</evidence>
<protein>
    <submittedName>
        <fullName evidence="5">PPE family protein</fullName>
    </submittedName>
</protein>
<dbReference type="Proteomes" id="UP001519535">
    <property type="component" value="Unassembled WGS sequence"/>
</dbReference>
<comment type="caution">
    <text evidence="5">The sequence shown here is derived from an EMBL/GenBank/DDBJ whole genome shotgun (WGS) entry which is preliminary data.</text>
</comment>
<dbReference type="Pfam" id="PF00823">
    <property type="entry name" value="PPE"/>
    <property type="match status" value="1"/>
</dbReference>
<evidence type="ECO:0000259" key="4">
    <source>
        <dbReference type="Pfam" id="PF12484"/>
    </source>
</evidence>
<dbReference type="RefSeq" id="WP_214091314.1">
    <property type="nucleotide sequence ID" value="NZ_JAHCLR010000003.1"/>
</dbReference>
<evidence type="ECO:0000256" key="2">
    <source>
        <dbReference type="SAM" id="MobiDB-lite"/>
    </source>
</evidence>
<accession>A0ABS5RG37</accession>
<gene>
    <name evidence="5" type="ORF">KIH27_02390</name>
</gene>
<dbReference type="InterPro" id="IPR022171">
    <property type="entry name" value="PPE_C"/>
</dbReference>
<evidence type="ECO:0000313" key="6">
    <source>
        <dbReference type="Proteomes" id="UP001519535"/>
    </source>
</evidence>
<evidence type="ECO:0000256" key="1">
    <source>
        <dbReference type="ARBA" id="ARBA00010652"/>
    </source>
</evidence>
<dbReference type="PANTHER" id="PTHR46766">
    <property type="entry name" value="GLUTAMINE-RICH PROTEIN 2"/>
    <property type="match status" value="1"/>
</dbReference>
<evidence type="ECO:0000313" key="5">
    <source>
        <dbReference type="EMBL" id="MBS9532431.1"/>
    </source>
</evidence>
<comment type="similarity">
    <text evidence="1">Belongs to the mycobacterial PPE family.</text>
</comment>
<dbReference type="InterPro" id="IPR000030">
    <property type="entry name" value="PPE_dom"/>
</dbReference>
<feature type="region of interest" description="Disordered" evidence="2">
    <location>
        <begin position="379"/>
        <end position="412"/>
    </location>
</feature>